<dbReference type="Proteomes" id="UP001620597">
    <property type="component" value="Unassembled WGS sequence"/>
</dbReference>
<name>A0ABW8NG82_9GAMM</name>
<proteinExistence type="predicted"/>
<evidence type="ECO:0000313" key="4">
    <source>
        <dbReference type="Proteomes" id="UP001620597"/>
    </source>
</evidence>
<dbReference type="Pfam" id="PF01882">
    <property type="entry name" value="DUF58"/>
    <property type="match status" value="1"/>
</dbReference>
<accession>A0ABW8NG82</accession>
<dbReference type="RefSeq" id="WP_416205291.1">
    <property type="nucleotide sequence ID" value="NZ_JBBKTX010000005.1"/>
</dbReference>
<reference evidence="3 4" key="1">
    <citation type="submission" date="2024-03" db="EMBL/GenBank/DDBJ databases">
        <title>High-quality draft genome sequence of Oceanobacter sp. wDCs-4.</title>
        <authorList>
            <person name="Dong C."/>
        </authorList>
    </citation>
    <scope>NUCLEOTIDE SEQUENCE [LARGE SCALE GENOMIC DNA]</scope>
    <source>
        <strain evidence="4">wDCs-4</strain>
    </source>
</reference>
<feature type="domain" description="DUF58" evidence="2">
    <location>
        <begin position="224"/>
        <end position="262"/>
    </location>
</feature>
<dbReference type="PANTHER" id="PTHR34351">
    <property type="entry name" value="SLR1927 PROTEIN-RELATED"/>
    <property type="match status" value="1"/>
</dbReference>
<comment type="caution">
    <text evidence="3">The sequence shown here is derived from an EMBL/GenBank/DDBJ whole genome shotgun (WGS) entry which is preliminary data.</text>
</comment>
<keyword evidence="1" id="KW-0472">Membrane</keyword>
<dbReference type="InterPro" id="IPR002881">
    <property type="entry name" value="DUF58"/>
</dbReference>
<keyword evidence="4" id="KW-1185">Reference proteome</keyword>
<dbReference type="EMBL" id="JBBKTX010000005">
    <property type="protein sequence ID" value="MFK4751935.1"/>
    <property type="molecule type" value="Genomic_DNA"/>
</dbReference>
<protein>
    <submittedName>
        <fullName evidence="3">DUF58 domain-containing protein</fullName>
    </submittedName>
</protein>
<evidence type="ECO:0000256" key="1">
    <source>
        <dbReference type="SAM" id="Phobius"/>
    </source>
</evidence>
<keyword evidence="1" id="KW-1133">Transmembrane helix</keyword>
<sequence>MARQFAIKRLFGHRWQRWLDRRLPATRTMVLGHRSIFIVPTRIGLLYLALVVLLLVTAINYQNSLIYGMTFWLFSIGLSAMYLTFRNLKGLSISSREAINGHVGQVFDIPLRLAAAPRREHLSLWLQYPDNPGQQLSIHRGESDTFPLSYRCHQRGYLSPGRLLLESRFPLGLFRAWSWIKLDFSTLVYPYPEKSPFVFRSGDGDGELLGATLEVRGEQDFRGLRQYQPGDSMRQIAWKQLARGKGLMTKDFDSDEGASCWLDWANASGDLEPRLSQLCGWVLEAHQLGWQYGLRLPTQELAPAHSEVHLGACLKMLALFRLDEATGTRR</sequence>
<feature type="transmembrane region" description="Helical" evidence="1">
    <location>
        <begin position="36"/>
        <end position="59"/>
    </location>
</feature>
<evidence type="ECO:0000259" key="2">
    <source>
        <dbReference type="Pfam" id="PF01882"/>
    </source>
</evidence>
<keyword evidence="1" id="KW-0812">Transmembrane</keyword>
<organism evidence="3 4">
    <name type="scientific">Oceanobacter antarcticus</name>
    <dbReference type="NCBI Taxonomy" id="3133425"/>
    <lineage>
        <taxon>Bacteria</taxon>
        <taxon>Pseudomonadati</taxon>
        <taxon>Pseudomonadota</taxon>
        <taxon>Gammaproteobacteria</taxon>
        <taxon>Oceanospirillales</taxon>
        <taxon>Oceanospirillaceae</taxon>
        <taxon>Oceanobacter</taxon>
    </lineage>
</organism>
<feature type="transmembrane region" description="Helical" evidence="1">
    <location>
        <begin position="65"/>
        <end position="85"/>
    </location>
</feature>
<dbReference type="PANTHER" id="PTHR34351:SF1">
    <property type="entry name" value="SLR1927 PROTEIN"/>
    <property type="match status" value="1"/>
</dbReference>
<gene>
    <name evidence="3" type="ORF">WG929_05885</name>
</gene>
<evidence type="ECO:0000313" key="3">
    <source>
        <dbReference type="EMBL" id="MFK4751935.1"/>
    </source>
</evidence>